<accession>A0A1V6SGC9</accession>
<dbReference type="Proteomes" id="UP000191342">
    <property type="component" value="Unassembled WGS sequence"/>
</dbReference>
<organism evidence="2 3">
    <name type="scientific">Penicillium flavigenum</name>
    <dbReference type="NCBI Taxonomy" id="254877"/>
    <lineage>
        <taxon>Eukaryota</taxon>
        <taxon>Fungi</taxon>
        <taxon>Dikarya</taxon>
        <taxon>Ascomycota</taxon>
        <taxon>Pezizomycotina</taxon>
        <taxon>Eurotiomycetes</taxon>
        <taxon>Eurotiomycetidae</taxon>
        <taxon>Eurotiales</taxon>
        <taxon>Aspergillaceae</taxon>
        <taxon>Penicillium</taxon>
    </lineage>
</organism>
<sequence>MKSIVSLAAFAGVSLAQNSIIGLPTAGQNLSKGSNMAIQVERPNSLTGSTEIAVMIGISSCVSTACRPAAEVMGTILYHGDFDPQYYEASQPPYQNFTITVPNLIPAGDAQINIAHVALVGAGAFPYLETLNRTVVVI</sequence>
<feature type="chain" id="PRO_5013206773" evidence="1">
    <location>
        <begin position="17"/>
        <end position="138"/>
    </location>
</feature>
<dbReference type="InterPro" id="IPR045469">
    <property type="entry name" value="Nis1"/>
</dbReference>
<dbReference type="Pfam" id="PF19271">
    <property type="entry name" value="Nis1"/>
    <property type="match status" value="1"/>
</dbReference>
<evidence type="ECO:0000313" key="3">
    <source>
        <dbReference type="Proteomes" id="UP000191342"/>
    </source>
</evidence>
<gene>
    <name evidence="2" type="ORF">PENFLA_c062G00963</name>
</gene>
<keyword evidence="3" id="KW-1185">Reference proteome</keyword>
<name>A0A1V6SGC9_9EURO</name>
<dbReference type="OrthoDB" id="2841294at2759"/>
<reference evidence="3" key="1">
    <citation type="journal article" date="2017" name="Nat. Microbiol.">
        <title>Global analysis of biosynthetic gene clusters reveals vast potential of secondary metabolite production in Penicillium species.</title>
        <authorList>
            <person name="Nielsen J.C."/>
            <person name="Grijseels S."/>
            <person name="Prigent S."/>
            <person name="Ji B."/>
            <person name="Dainat J."/>
            <person name="Nielsen K.F."/>
            <person name="Frisvad J.C."/>
            <person name="Workman M."/>
            <person name="Nielsen J."/>
        </authorList>
    </citation>
    <scope>NUCLEOTIDE SEQUENCE [LARGE SCALE GENOMIC DNA]</scope>
    <source>
        <strain evidence="3">IBT 14082</strain>
    </source>
</reference>
<proteinExistence type="predicted"/>
<comment type="caution">
    <text evidence="2">The sequence shown here is derived from an EMBL/GenBank/DDBJ whole genome shotgun (WGS) entry which is preliminary data.</text>
</comment>
<evidence type="ECO:0000313" key="2">
    <source>
        <dbReference type="EMBL" id="OQE12809.1"/>
    </source>
</evidence>
<keyword evidence="1" id="KW-0732">Signal</keyword>
<feature type="signal peptide" evidence="1">
    <location>
        <begin position="1"/>
        <end position="16"/>
    </location>
</feature>
<dbReference type="EMBL" id="MLQL01000062">
    <property type="protein sequence ID" value="OQE12809.1"/>
    <property type="molecule type" value="Genomic_DNA"/>
</dbReference>
<protein>
    <submittedName>
        <fullName evidence="2">Uncharacterized protein</fullName>
    </submittedName>
</protein>
<dbReference type="AlphaFoldDB" id="A0A1V6SGC9"/>
<evidence type="ECO:0000256" key="1">
    <source>
        <dbReference type="SAM" id="SignalP"/>
    </source>
</evidence>